<evidence type="ECO:0000256" key="4">
    <source>
        <dbReference type="ARBA" id="ARBA00022728"/>
    </source>
</evidence>
<dbReference type="InterPro" id="IPR035979">
    <property type="entry name" value="RBD_domain_sf"/>
</dbReference>
<keyword evidence="7" id="KW-0508">mRNA splicing</keyword>
<evidence type="ECO:0000256" key="9">
    <source>
        <dbReference type="ARBA" id="ARBA00023274"/>
    </source>
</evidence>
<evidence type="ECO:0000256" key="8">
    <source>
        <dbReference type="ARBA" id="ARBA00023242"/>
    </source>
</evidence>
<feature type="region of interest" description="Disordered" evidence="11">
    <location>
        <begin position="102"/>
        <end position="132"/>
    </location>
</feature>
<evidence type="ECO:0000256" key="11">
    <source>
        <dbReference type="SAM" id="MobiDB-lite"/>
    </source>
</evidence>
<dbReference type="GO" id="GO:0008380">
    <property type="term" value="P:RNA splicing"/>
    <property type="evidence" value="ECO:0007669"/>
    <property type="project" value="UniProtKB-KW"/>
</dbReference>
<feature type="domain" description="RRM" evidence="12">
    <location>
        <begin position="1"/>
        <end position="76"/>
    </location>
</feature>
<evidence type="ECO:0000313" key="14">
    <source>
        <dbReference type="Proteomes" id="UP000799772"/>
    </source>
</evidence>
<dbReference type="GO" id="GO:0030532">
    <property type="term" value="C:small nuclear ribonucleoprotein complex"/>
    <property type="evidence" value="ECO:0007669"/>
    <property type="project" value="UniProtKB-ARBA"/>
</dbReference>
<dbReference type="OrthoDB" id="266020at2759"/>
<evidence type="ECO:0000256" key="7">
    <source>
        <dbReference type="ARBA" id="ARBA00023187"/>
    </source>
</evidence>
<evidence type="ECO:0000259" key="12">
    <source>
        <dbReference type="PROSITE" id="PS50102"/>
    </source>
</evidence>
<keyword evidence="5" id="KW-0677">Repeat</keyword>
<dbReference type="FunFam" id="3.30.70.330:FF:000029">
    <property type="entry name" value="U2 small nuclear ribonucleoprotein B"/>
    <property type="match status" value="1"/>
</dbReference>
<dbReference type="PANTHER" id="PTHR23189">
    <property type="entry name" value="RNA RECOGNITION MOTIF-CONTAINING"/>
    <property type="match status" value="1"/>
</dbReference>
<organism evidence="13 14">
    <name type="scientific">Rhizodiscina lignyota</name>
    <dbReference type="NCBI Taxonomy" id="1504668"/>
    <lineage>
        <taxon>Eukaryota</taxon>
        <taxon>Fungi</taxon>
        <taxon>Dikarya</taxon>
        <taxon>Ascomycota</taxon>
        <taxon>Pezizomycotina</taxon>
        <taxon>Dothideomycetes</taxon>
        <taxon>Pleosporomycetidae</taxon>
        <taxon>Aulographales</taxon>
        <taxon>Rhizodiscinaceae</taxon>
        <taxon>Rhizodiscina</taxon>
    </lineage>
</organism>
<feature type="compositionally biased region" description="Basic and acidic residues" evidence="11">
    <location>
        <begin position="102"/>
        <end position="113"/>
    </location>
</feature>
<dbReference type="SMART" id="SM00360">
    <property type="entry name" value="RRM"/>
    <property type="match status" value="2"/>
</dbReference>
<dbReference type="AlphaFoldDB" id="A0A9P4MDG3"/>
<dbReference type="CDD" id="cd12247">
    <property type="entry name" value="RRM2_U1A_like"/>
    <property type="match status" value="1"/>
</dbReference>
<dbReference type="PROSITE" id="PS50102">
    <property type="entry name" value="RRM"/>
    <property type="match status" value="2"/>
</dbReference>
<dbReference type="GO" id="GO:0003723">
    <property type="term" value="F:RNA binding"/>
    <property type="evidence" value="ECO:0007669"/>
    <property type="project" value="UniProtKB-UniRule"/>
</dbReference>
<protein>
    <recommendedName>
        <fullName evidence="12">RRM domain-containing protein</fullName>
    </recommendedName>
</protein>
<keyword evidence="14" id="KW-1185">Reference proteome</keyword>
<dbReference type="FunFam" id="3.30.70.330:FF:000039">
    <property type="entry name" value="U1 small nuclear ribonucleoprotein A"/>
    <property type="match status" value="1"/>
</dbReference>
<dbReference type="CDD" id="cd12246">
    <property type="entry name" value="RRM1_U1A_like"/>
    <property type="match status" value="1"/>
</dbReference>
<comment type="caution">
    <text evidence="13">The sequence shown here is derived from an EMBL/GenBank/DDBJ whole genome shotgun (WGS) entry which is preliminary data.</text>
</comment>
<comment type="similarity">
    <text evidence="2">Belongs to the RRM U1 A/B'' family.</text>
</comment>
<evidence type="ECO:0000313" key="13">
    <source>
        <dbReference type="EMBL" id="KAF2103437.1"/>
    </source>
</evidence>
<keyword evidence="6 10" id="KW-0694">RNA-binding</keyword>
<proteinExistence type="inferred from homology"/>
<gene>
    <name evidence="13" type="ORF">NA57DRAFT_33144</name>
</gene>
<feature type="non-terminal residue" evidence="13">
    <location>
        <position position="1"/>
    </location>
</feature>
<dbReference type="InterPro" id="IPR000504">
    <property type="entry name" value="RRM_dom"/>
</dbReference>
<dbReference type="InterPro" id="IPR012677">
    <property type="entry name" value="Nucleotide-bd_a/b_plait_sf"/>
</dbReference>
<dbReference type="GO" id="GO:0005681">
    <property type="term" value="C:spliceosomal complex"/>
    <property type="evidence" value="ECO:0007669"/>
    <property type="project" value="UniProtKB-KW"/>
</dbReference>
<keyword evidence="4" id="KW-0747">Spliceosome</keyword>
<dbReference type="EMBL" id="ML978122">
    <property type="protein sequence ID" value="KAF2103437.1"/>
    <property type="molecule type" value="Genomic_DNA"/>
</dbReference>
<dbReference type="Proteomes" id="UP000799772">
    <property type="component" value="Unassembled WGS sequence"/>
</dbReference>
<dbReference type="GO" id="GO:0006397">
    <property type="term" value="P:mRNA processing"/>
    <property type="evidence" value="ECO:0007669"/>
    <property type="project" value="UniProtKB-KW"/>
</dbReference>
<dbReference type="Pfam" id="PF00076">
    <property type="entry name" value="RRM_1"/>
    <property type="match status" value="2"/>
</dbReference>
<keyword evidence="9" id="KW-0687">Ribonucleoprotein</keyword>
<feature type="domain" description="RRM" evidence="12">
    <location>
        <begin position="147"/>
        <end position="222"/>
    </location>
</feature>
<sequence>VHSLDDRVKIPELVKALREIFEEYGTILDIVAKKSLHRKGQAFVVFKDVESATQAIEDVNGFELFGKKMELEYARTKSDKIVEKENPEQLEEHKRARIADRERREAAGIKRPGDPAGAGAHPNKAARGAKPAGGAGLIPDEYLPPNKVLFVQNIPDSYDVDALTVIFSRFEGFQEVRVVPNRPGIAFVEYDGIDGAISAKERTTGMPLGEQARPIKVTFQRQI</sequence>
<evidence type="ECO:0000256" key="5">
    <source>
        <dbReference type="ARBA" id="ARBA00022737"/>
    </source>
</evidence>
<keyword evidence="3" id="KW-0507">mRNA processing</keyword>
<reference evidence="13" key="1">
    <citation type="journal article" date="2020" name="Stud. Mycol.">
        <title>101 Dothideomycetes genomes: a test case for predicting lifestyles and emergence of pathogens.</title>
        <authorList>
            <person name="Haridas S."/>
            <person name="Albert R."/>
            <person name="Binder M."/>
            <person name="Bloem J."/>
            <person name="Labutti K."/>
            <person name="Salamov A."/>
            <person name="Andreopoulos B."/>
            <person name="Baker S."/>
            <person name="Barry K."/>
            <person name="Bills G."/>
            <person name="Bluhm B."/>
            <person name="Cannon C."/>
            <person name="Castanera R."/>
            <person name="Culley D."/>
            <person name="Daum C."/>
            <person name="Ezra D."/>
            <person name="Gonzalez J."/>
            <person name="Henrissat B."/>
            <person name="Kuo A."/>
            <person name="Liang C."/>
            <person name="Lipzen A."/>
            <person name="Lutzoni F."/>
            <person name="Magnuson J."/>
            <person name="Mondo S."/>
            <person name="Nolan M."/>
            <person name="Ohm R."/>
            <person name="Pangilinan J."/>
            <person name="Park H.-J."/>
            <person name="Ramirez L."/>
            <person name="Alfaro M."/>
            <person name="Sun H."/>
            <person name="Tritt A."/>
            <person name="Yoshinaga Y."/>
            <person name="Zwiers L.-H."/>
            <person name="Turgeon B."/>
            <person name="Goodwin S."/>
            <person name="Spatafora J."/>
            <person name="Crous P."/>
            <person name="Grigoriev I."/>
        </authorList>
    </citation>
    <scope>NUCLEOTIDE SEQUENCE</scope>
    <source>
        <strain evidence="13">CBS 133067</strain>
    </source>
</reference>
<accession>A0A9P4MDG3</accession>
<evidence type="ECO:0000256" key="6">
    <source>
        <dbReference type="ARBA" id="ARBA00022884"/>
    </source>
</evidence>
<dbReference type="Gene3D" id="3.30.70.330">
    <property type="match status" value="2"/>
</dbReference>
<keyword evidence="8" id="KW-0539">Nucleus</keyword>
<evidence type="ECO:0000256" key="3">
    <source>
        <dbReference type="ARBA" id="ARBA00022664"/>
    </source>
</evidence>
<comment type="subcellular location">
    <subcellularLocation>
        <location evidence="1">Nucleus</location>
    </subcellularLocation>
</comment>
<dbReference type="SUPFAM" id="SSF54928">
    <property type="entry name" value="RNA-binding domain, RBD"/>
    <property type="match status" value="1"/>
</dbReference>
<evidence type="ECO:0000256" key="1">
    <source>
        <dbReference type="ARBA" id="ARBA00004123"/>
    </source>
</evidence>
<evidence type="ECO:0000256" key="2">
    <source>
        <dbReference type="ARBA" id="ARBA00007243"/>
    </source>
</evidence>
<evidence type="ECO:0000256" key="10">
    <source>
        <dbReference type="PROSITE-ProRule" id="PRU00176"/>
    </source>
</evidence>
<name>A0A9P4MDG3_9PEZI</name>